<dbReference type="GO" id="GO:0000049">
    <property type="term" value="F:tRNA binding"/>
    <property type="evidence" value="ECO:0007669"/>
    <property type="project" value="UniProtKB-UniRule"/>
</dbReference>
<evidence type="ECO:0000256" key="12">
    <source>
        <dbReference type="PROSITE-ProRule" id="PRU00958"/>
    </source>
</evidence>
<dbReference type="SUPFAM" id="SSF53335">
    <property type="entry name" value="S-adenosyl-L-methionine-dependent methyltransferases"/>
    <property type="match status" value="1"/>
</dbReference>
<name>A0A9D4U804_ADICA</name>
<dbReference type="EMBL" id="JABFUD020000022">
    <property type="protein sequence ID" value="KAI5062041.1"/>
    <property type="molecule type" value="Genomic_DNA"/>
</dbReference>
<dbReference type="GO" id="GO:0046872">
    <property type="term" value="F:metal ion binding"/>
    <property type="evidence" value="ECO:0007669"/>
    <property type="project" value="UniProtKB-KW"/>
</dbReference>
<comment type="function">
    <text evidence="11">Dimethylates a single guanine residue at position 26 of most tRNAs using S-adenosyl-L-methionine as donor of the methyl groups.</text>
</comment>
<dbReference type="FunFam" id="3.30.56.70:FF:000001">
    <property type="entry name" value="tRNA (guanine(26)-N(2))-dimethyltransferase"/>
    <property type="match status" value="1"/>
</dbReference>
<evidence type="ECO:0000256" key="4">
    <source>
        <dbReference type="ARBA" id="ARBA00022691"/>
    </source>
</evidence>
<dbReference type="CDD" id="cd02440">
    <property type="entry name" value="AdoMet_MTases"/>
    <property type="match status" value="1"/>
</dbReference>
<proteinExistence type="inferred from homology"/>
<dbReference type="PROSITE" id="PS51626">
    <property type="entry name" value="SAM_MT_TRM1"/>
    <property type="match status" value="1"/>
</dbReference>
<evidence type="ECO:0000256" key="1">
    <source>
        <dbReference type="ARBA" id="ARBA00022555"/>
    </source>
</evidence>
<evidence type="ECO:0000256" key="5">
    <source>
        <dbReference type="ARBA" id="ARBA00022694"/>
    </source>
</evidence>
<dbReference type="NCBIfam" id="TIGR00308">
    <property type="entry name" value="TRM1"/>
    <property type="match status" value="1"/>
</dbReference>
<comment type="caution">
    <text evidence="14">The sequence shown here is derived from an EMBL/GenBank/DDBJ whole genome shotgun (WGS) entry which is preliminary data.</text>
</comment>
<organism evidence="14 15">
    <name type="scientific">Adiantum capillus-veneris</name>
    <name type="common">Maidenhair fern</name>
    <dbReference type="NCBI Taxonomy" id="13818"/>
    <lineage>
        <taxon>Eukaryota</taxon>
        <taxon>Viridiplantae</taxon>
        <taxon>Streptophyta</taxon>
        <taxon>Embryophyta</taxon>
        <taxon>Tracheophyta</taxon>
        <taxon>Polypodiopsida</taxon>
        <taxon>Polypodiidae</taxon>
        <taxon>Polypodiales</taxon>
        <taxon>Pteridineae</taxon>
        <taxon>Pteridaceae</taxon>
        <taxon>Vittarioideae</taxon>
        <taxon>Adiantum</taxon>
    </lineage>
</organism>
<protein>
    <recommendedName>
        <fullName evidence="9 12">tRNA (guanine(26)-N(2))-dimethyltransferase</fullName>
        <ecNumber evidence="9 12">2.1.1.216</ecNumber>
    </recommendedName>
</protein>
<comment type="catalytic activity">
    <reaction evidence="10 12">
        <text>guanosine(26) in tRNA + 2 S-adenosyl-L-methionine = N(2)-dimethylguanosine(26) in tRNA + 2 S-adenosyl-L-homocysteine + 2 H(+)</text>
        <dbReference type="Rhea" id="RHEA:43140"/>
        <dbReference type="Rhea" id="RHEA-COMP:10359"/>
        <dbReference type="Rhea" id="RHEA-COMP:10360"/>
        <dbReference type="ChEBI" id="CHEBI:15378"/>
        <dbReference type="ChEBI" id="CHEBI:57856"/>
        <dbReference type="ChEBI" id="CHEBI:59789"/>
        <dbReference type="ChEBI" id="CHEBI:74269"/>
        <dbReference type="ChEBI" id="CHEBI:74513"/>
        <dbReference type="EC" id="2.1.1.216"/>
    </reaction>
</comment>
<feature type="compositionally biased region" description="Basic and acidic residues" evidence="13">
    <location>
        <begin position="571"/>
        <end position="595"/>
    </location>
</feature>
<sequence length="595" mass="65064">MEEESAQHMRSKGSKLNSNKKDKSSSSSEYSILKEGRAEILLRGNDVFYNKAQIVNRDLSIAVVKAFLSKREEEFINGRNKKRSGAQSQAQPEEKEKVESSCGSAPSDSMDSKTQDIKSDAILPVKPLRVLEALAASGLRALRYAREIDGVGSVIALDNDEVAVESCKRNIKLNGSVAAAKVQPVHADARVYMLTHEKEFDAVDVDPYGSPSVFLDSAVQTVADGGLLMCTATDMAVLCGNNGEVCYSKYGAYPLRGKYCHEMALRILLASIESHANRYKRYIIPVLSVSIDFYVRVFVRIYTSPKAVKASASKLSYLYQCVGCDAFHLQPVGRIVYRDDNARYLPGTGPVILPECKHCGKRFNMGGAIWSEPIHDADWIALILKEMNASRKSYPAFDKVHGVVTAISEELLDAPLYLSLHSLCSTLKCTSPSASLFRYAVVNAGYNISSSHASPLGLKTNAPMDVVWDIMRCWVKTHPVKAQTPDHAGTKILSQEPVLQANFSKVNAALSKARTKGIPRFVPNPEEYWGPKPRAGRQLSSKHMHSHGLTGPSPNGASHVEAGAAPQEVSAEEKVADAELEPESKRQKVDSCEAS</sequence>
<evidence type="ECO:0000256" key="11">
    <source>
        <dbReference type="ARBA" id="ARBA00053297"/>
    </source>
</evidence>
<dbReference type="OrthoDB" id="6349953at2759"/>
<keyword evidence="1 12" id="KW-0820">tRNA-binding</keyword>
<keyword evidence="3 12" id="KW-0808">Transferase</keyword>
<dbReference type="FunFam" id="3.40.50.150:FF:000114">
    <property type="entry name" value="tRNA (guanine(26)-N(2))-dimethyltransferase"/>
    <property type="match status" value="1"/>
</dbReference>
<dbReference type="PANTHER" id="PTHR10631">
    <property type="entry name" value="N 2 ,N 2 -DIMETHYLGUANOSINE TRNA METHYLTRANSFERASE"/>
    <property type="match status" value="1"/>
</dbReference>
<evidence type="ECO:0000256" key="8">
    <source>
        <dbReference type="ARBA" id="ARBA00022884"/>
    </source>
</evidence>
<keyword evidence="15" id="KW-1185">Reference proteome</keyword>
<evidence type="ECO:0000313" key="15">
    <source>
        <dbReference type="Proteomes" id="UP000886520"/>
    </source>
</evidence>
<dbReference type="AlphaFoldDB" id="A0A9D4U804"/>
<evidence type="ECO:0000256" key="3">
    <source>
        <dbReference type="ARBA" id="ARBA00022679"/>
    </source>
</evidence>
<reference evidence="14" key="1">
    <citation type="submission" date="2021-01" db="EMBL/GenBank/DDBJ databases">
        <title>Adiantum capillus-veneris genome.</title>
        <authorList>
            <person name="Fang Y."/>
            <person name="Liao Q."/>
        </authorList>
    </citation>
    <scope>NUCLEOTIDE SEQUENCE</scope>
    <source>
        <strain evidence="14">H3</strain>
        <tissue evidence="14">Leaf</tissue>
    </source>
</reference>
<dbReference type="EC" id="2.1.1.216" evidence="9 12"/>
<keyword evidence="6" id="KW-0479">Metal-binding</keyword>
<dbReference type="Gene3D" id="3.40.50.150">
    <property type="entry name" value="Vaccinia Virus protein VP39"/>
    <property type="match status" value="1"/>
</dbReference>
<evidence type="ECO:0000313" key="14">
    <source>
        <dbReference type="EMBL" id="KAI5062041.1"/>
    </source>
</evidence>
<gene>
    <name evidence="14" type="ORF">GOP47_0022580</name>
</gene>
<evidence type="ECO:0000256" key="6">
    <source>
        <dbReference type="ARBA" id="ARBA00022723"/>
    </source>
</evidence>
<keyword evidence="5 12" id="KW-0819">tRNA processing</keyword>
<evidence type="ECO:0000256" key="10">
    <source>
        <dbReference type="ARBA" id="ARBA00051897"/>
    </source>
</evidence>
<dbReference type="GO" id="GO:0160104">
    <property type="term" value="F:tRNA (guanine(26)-N2)-dimethyltransferase activity"/>
    <property type="evidence" value="ECO:0007669"/>
    <property type="project" value="UniProtKB-UniRule"/>
</dbReference>
<evidence type="ECO:0000256" key="13">
    <source>
        <dbReference type="SAM" id="MobiDB-lite"/>
    </source>
</evidence>
<dbReference type="GO" id="GO:0002940">
    <property type="term" value="P:tRNA N2-guanine methylation"/>
    <property type="evidence" value="ECO:0007669"/>
    <property type="project" value="TreeGrafter"/>
</dbReference>
<dbReference type="InterPro" id="IPR002905">
    <property type="entry name" value="Trm1"/>
</dbReference>
<keyword evidence="7" id="KW-0862">Zinc</keyword>
<evidence type="ECO:0000256" key="7">
    <source>
        <dbReference type="ARBA" id="ARBA00022833"/>
    </source>
</evidence>
<keyword evidence="4 12" id="KW-0949">S-adenosyl-L-methionine</keyword>
<keyword evidence="8 12" id="KW-0694">RNA-binding</keyword>
<evidence type="ECO:0000256" key="2">
    <source>
        <dbReference type="ARBA" id="ARBA00022603"/>
    </source>
</evidence>
<dbReference type="Pfam" id="PF02005">
    <property type="entry name" value="TRM"/>
    <property type="match status" value="1"/>
</dbReference>
<comment type="similarity">
    <text evidence="12">Belongs to the class I-like SAM-binding methyltransferase superfamily. Trm1 family.</text>
</comment>
<feature type="region of interest" description="Disordered" evidence="13">
    <location>
        <begin position="1"/>
        <end position="30"/>
    </location>
</feature>
<dbReference type="GO" id="GO:0005634">
    <property type="term" value="C:nucleus"/>
    <property type="evidence" value="ECO:0007669"/>
    <property type="project" value="TreeGrafter"/>
</dbReference>
<accession>A0A9D4U804</accession>
<evidence type="ECO:0000256" key="9">
    <source>
        <dbReference type="ARBA" id="ARBA00039099"/>
    </source>
</evidence>
<dbReference type="InterPro" id="IPR029063">
    <property type="entry name" value="SAM-dependent_MTases_sf"/>
</dbReference>
<feature type="region of interest" description="Disordered" evidence="13">
    <location>
        <begin position="521"/>
        <end position="595"/>
    </location>
</feature>
<keyword evidence="2 12" id="KW-0489">Methyltransferase</keyword>
<dbReference type="InterPro" id="IPR042296">
    <property type="entry name" value="tRNA_met_Trm1_C"/>
</dbReference>
<feature type="region of interest" description="Disordered" evidence="13">
    <location>
        <begin position="78"/>
        <end position="115"/>
    </location>
</feature>
<dbReference type="Gene3D" id="3.30.56.70">
    <property type="entry name" value="N2,N2-dimethylguanosine tRNA methyltransferase, C-terminal domain"/>
    <property type="match status" value="1"/>
</dbReference>
<dbReference type="PANTHER" id="PTHR10631:SF3">
    <property type="entry name" value="TRNA (GUANINE(26)-N(2))-DIMETHYLTRANSFERASE"/>
    <property type="match status" value="1"/>
</dbReference>
<dbReference type="Proteomes" id="UP000886520">
    <property type="component" value="Chromosome 22"/>
</dbReference>